<proteinExistence type="predicted"/>
<sequence>MSIITVSADKKYDHMDIATSFSSHSDTNLAIREAIDSLTTKVFKPQLVLAYFSEHYDVVLLRNALSEEYPDAQILACSSCQGIMTDEGYISDQGIALWSVSDHYGAYGSAIVSTNQSPKDMARQAVLRAIENSGRPGELPALILLHATPGHEEEVISGIESEVGGAVPIIGGSAADDLVAGQWNLFTHHQIAQKGVGIVVFYPSCQVSYSFHSGYASSGLSAIATRVEGREVIELDGRPAMDVYQEWLGKTLAINDSIVSESSLNPLGRIAGTVHDLPYFKLAHPLRVTEQRGIELFAQVNEGEVLYFMEGTVERLVTRAGRVINSAYDISRSNRLDPIGGITIYCAGCMLKVKDRMKDVAKYVNIAMHNAPFVCPFTFGEQGQFVGGENAHGNLMISAVLFHRD</sequence>
<dbReference type="Proteomes" id="UP000251647">
    <property type="component" value="Unassembled WGS sequence"/>
</dbReference>
<dbReference type="SMART" id="SM01204">
    <property type="entry name" value="FIST_C"/>
    <property type="match status" value="1"/>
</dbReference>
<reference evidence="3 4" key="1">
    <citation type="submission" date="2018-06" db="EMBL/GenBank/DDBJ databases">
        <authorList>
            <consortium name="Pathogen Informatics"/>
            <person name="Doyle S."/>
        </authorList>
    </citation>
    <scope>NUCLEOTIDE SEQUENCE [LARGE SCALE GENOMIC DNA]</scope>
    <source>
        <strain evidence="3 4">NCTC11647</strain>
    </source>
</reference>
<dbReference type="Pfam" id="PF10442">
    <property type="entry name" value="FIST_C"/>
    <property type="match status" value="1"/>
</dbReference>
<feature type="domain" description="FIST" evidence="1">
    <location>
        <begin position="44"/>
        <end position="239"/>
    </location>
</feature>
<organism evidence="3 4">
    <name type="scientific">Photobacterium damselae</name>
    <dbReference type="NCBI Taxonomy" id="38293"/>
    <lineage>
        <taxon>Bacteria</taxon>
        <taxon>Pseudomonadati</taxon>
        <taxon>Pseudomonadota</taxon>
        <taxon>Gammaproteobacteria</taxon>
        <taxon>Vibrionales</taxon>
        <taxon>Vibrionaceae</taxon>
        <taxon>Photobacterium</taxon>
    </lineage>
</organism>
<accession>A0A2X1WBD4</accession>
<feature type="domain" description="FIST C-domain" evidence="2">
    <location>
        <begin position="240"/>
        <end position="385"/>
    </location>
</feature>
<evidence type="ECO:0000313" key="4">
    <source>
        <dbReference type="Proteomes" id="UP000251647"/>
    </source>
</evidence>
<name>A0A2X1WBD4_PHODM</name>
<dbReference type="PANTHER" id="PTHR40252:SF2">
    <property type="entry name" value="BLR0328 PROTEIN"/>
    <property type="match status" value="1"/>
</dbReference>
<evidence type="ECO:0000259" key="1">
    <source>
        <dbReference type="SMART" id="SM00897"/>
    </source>
</evidence>
<dbReference type="PANTHER" id="PTHR40252">
    <property type="entry name" value="BLR0328 PROTEIN"/>
    <property type="match status" value="1"/>
</dbReference>
<dbReference type="InterPro" id="IPR019494">
    <property type="entry name" value="FIST_C"/>
</dbReference>
<gene>
    <name evidence="3" type="ORF">NCTC11647_01299</name>
</gene>
<evidence type="ECO:0000259" key="2">
    <source>
        <dbReference type="SMART" id="SM01204"/>
    </source>
</evidence>
<protein>
    <submittedName>
        <fullName evidence="3">Uncharacterized conserved protein</fullName>
    </submittedName>
</protein>
<dbReference type="SMART" id="SM00897">
    <property type="entry name" value="FIST"/>
    <property type="match status" value="1"/>
</dbReference>
<dbReference type="InterPro" id="IPR013702">
    <property type="entry name" value="FIST_domain_N"/>
</dbReference>
<dbReference type="Pfam" id="PF08495">
    <property type="entry name" value="FIST"/>
    <property type="match status" value="1"/>
</dbReference>
<dbReference type="AlphaFoldDB" id="A0A2X1WBD4"/>
<evidence type="ECO:0000313" key="3">
    <source>
        <dbReference type="EMBL" id="SPY28212.1"/>
    </source>
</evidence>
<dbReference type="EMBL" id="UATL01000001">
    <property type="protein sequence ID" value="SPY28212.1"/>
    <property type="molecule type" value="Genomic_DNA"/>
</dbReference>